<dbReference type="SUPFAM" id="SSF81606">
    <property type="entry name" value="PP2C-like"/>
    <property type="match status" value="2"/>
</dbReference>
<dbReference type="InterPro" id="IPR015655">
    <property type="entry name" value="PP2C"/>
</dbReference>
<dbReference type="InterPro" id="IPR036457">
    <property type="entry name" value="PPM-type-like_dom_sf"/>
</dbReference>
<dbReference type="Pfam" id="PF00481">
    <property type="entry name" value="PP2C"/>
    <property type="match status" value="1"/>
</dbReference>
<keyword evidence="1" id="KW-0175">Coiled coil</keyword>
<dbReference type="PANTHER" id="PTHR13832">
    <property type="entry name" value="PROTEIN PHOSPHATASE 2C"/>
    <property type="match status" value="1"/>
</dbReference>
<evidence type="ECO:0000256" key="1">
    <source>
        <dbReference type="SAM" id="Coils"/>
    </source>
</evidence>
<feature type="compositionally biased region" description="Basic residues" evidence="2">
    <location>
        <begin position="883"/>
        <end position="893"/>
    </location>
</feature>
<evidence type="ECO:0000259" key="3">
    <source>
        <dbReference type="Pfam" id="PF00481"/>
    </source>
</evidence>
<dbReference type="PANTHER" id="PTHR13832:SF802">
    <property type="entry name" value="CHROMOSOME UNDETERMINED SCAFFOLD_5, WHOLE GENOME SHOTGUN SEQUENCE"/>
    <property type="match status" value="1"/>
</dbReference>
<gene>
    <name evidence="4" type="ORF">PCHDS_000337900</name>
</gene>
<feature type="region of interest" description="Disordered" evidence="2">
    <location>
        <begin position="878"/>
        <end position="902"/>
    </location>
</feature>
<name>A0A1C6YIN2_PLACE</name>
<feature type="region of interest" description="Disordered" evidence="2">
    <location>
        <begin position="306"/>
        <end position="325"/>
    </location>
</feature>
<protein>
    <recommendedName>
        <fullName evidence="3">PPM-type phosphatase domain-containing protein</fullName>
    </recommendedName>
</protein>
<feature type="domain" description="PPM-type phosphatase" evidence="3">
    <location>
        <begin position="754"/>
        <end position="860"/>
    </location>
</feature>
<proteinExistence type="predicted"/>
<dbReference type="Gene3D" id="3.60.40.10">
    <property type="entry name" value="PPM-type phosphatase domain"/>
    <property type="match status" value="2"/>
</dbReference>
<dbReference type="EMBL" id="LT608192">
    <property type="protein sequence ID" value="SCM23223.1"/>
    <property type="molecule type" value="Genomic_DNA"/>
</dbReference>
<accession>A0A1C6YIN2</accession>
<dbReference type="GO" id="GO:0004722">
    <property type="term" value="F:protein serine/threonine phosphatase activity"/>
    <property type="evidence" value="ECO:0007669"/>
    <property type="project" value="InterPro"/>
</dbReference>
<evidence type="ECO:0000313" key="5">
    <source>
        <dbReference type="Proteomes" id="UP000507536"/>
    </source>
</evidence>
<dbReference type="InterPro" id="IPR001932">
    <property type="entry name" value="PPM-type_phosphatase-like_dom"/>
</dbReference>
<evidence type="ECO:0000313" key="4">
    <source>
        <dbReference type="EMBL" id="SCM23223.1"/>
    </source>
</evidence>
<reference evidence="4 5" key="1">
    <citation type="submission" date="2016-08" db="EMBL/GenBank/DDBJ databases">
        <authorList>
            <consortium name="Pathogen Informatics"/>
        </authorList>
    </citation>
    <scope>NUCLEOTIDE SEQUENCE [LARGE SCALE GENOMIC DNA]</scope>
    <source>
        <strain evidence="4 5">DS</strain>
    </source>
</reference>
<organism evidence="4 5">
    <name type="scientific">Plasmodium chabaudi adami</name>
    <dbReference type="NCBI Taxonomy" id="5826"/>
    <lineage>
        <taxon>Eukaryota</taxon>
        <taxon>Sar</taxon>
        <taxon>Alveolata</taxon>
        <taxon>Apicomplexa</taxon>
        <taxon>Aconoidasida</taxon>
        <taxon>Haemosporida</taxon>
        <taxon>Plasmodiidae</taxon>
        <taxon>Plasmodium</taxon>
        <taxon>Plasmodium (Vinckeia)</taxon>
    </lineage>
</organism>
<dbReference type="Proteomes" id="UP000507536">
    <property type="component" value="Chromosome 12"/>
</dbReference>
<sequence>MNAEESKENDTGELPYKYERFSSILLKSNIIENFNCRKNDHPNLNIQFSDDISVKKNVNSREGTRRKTKRKTRMVKYGHNGILYSPVIRIKKGYQIRNIIRNTFSTLKKSVKRKIYKIEKIQTKIQLLAKNEQLNINSRNKNIENNLDKFLKLNNHSILLYNLINNIYRYISFELVIGRKRCYQCFLLRHDKIDKYSTKLISLYKYLQIMKKKKKKKLASQIDIYANDCETGKKNYFIFNYGFGSKKGRYHENEDTSSHAMFSSYKIYNEISKLINSINENNKNRHIKYNILEDVLKLLKLKYSNKHNSESSNSDTNSDEYNEENKWKNKNSKHIFHSKADDKIYLKFGSPSYYLMEKTYNNAEEEKYDMICNYFFYGLNNKKKWIMNKQKKKNKLCDYDPYKLNVINYGIEKSQMLENDQEEQKYYTFNENLKKCQNIQYVCKVCKKCEYIKSKDKYNFSYFNYLFKHSNSAKKNKNNERLVSNGICTNNNVSIPCSNNKRTTDQEKIELFSDSARKNINCSGKNENIEQKEKGEDKIKNKNHDNVTYELMTEEFTLNDYMIKCKTCRHFRMYDNLLNNCFTDIFFNVHDSLRRQNFMNMSGKSIFYNIPIISDQNDSEMSYIKNSKTNEYQSNYCLKNIRNNYFFKWAVPHSYTDVEFYEKEKKKYFLYNKNKAYTINKHSNILSFRKQEDSPNDQSKKEIDTIFSSLTSLKKQKKEYFDNKQRRMFVNYYKNTIKRISKDKEGKEINNKDNNRNILKKTFSQFDMHLFTICDGHTDSNASIFLIQNVHKLFYYLLIHTFFNIHLSLKILHPLLDILYYKYISDNNLKDYSGSCIINVLLRKNNIYVSNTGDSKCAIVTFDLDKFACGDSMNNTLKEEKSKKKKKNKKKQNKMKDTDESYEIGKANKSNIEKNNIFSETSSIGESSYKHYIINEESISYNELNSEHNCNNYIEYLRIYKLNFYDNLKKDYLISNVEKNKENLNKKVENMECAKKELDKEKFTTTDYQIMGNDNEEAPNINQFSCFGKKKKEKKAKRKEETLWTNNDLNDLIIKINKYILKEDGKDINIANVPYDLIKLNRLYGCLHPSRVIGDHDLKGKCNDRDFIVSNNPNIYKYDMNKINWLNNIHYIYKIQKCVNCKMIYLLNSYGKINSIQNISLLNMKNELYQNSNMLVNYIEKKQKNNYCNNVIDENDSDNSSEKNLESIITIYKDKENSGSKKMKTKNANLHLNKGLSPYIHIKNNSLNKNYLCRSGKKENKHFFHLLIIASDGVFELLSPTYVLNIIKNNKPIYKKIQKIYHIYNMYSTNRDLKNSDINYMLHTCMFTKKECTQLAKNIIKKTIKNGNIDDSACFCIFLFPTMFFHD</sequence>
<evidence type="ECO:0000256" key="2">
    <source>
        <dbReference type="SAM" id="MobiDB-lite"/>
    </source>
</evidence>
<feature type="coiled-coil region" evidence="1">
    <location>
        <begin position="974"/>
        <end position="1001"/>
    </location>
</feature>